<dbReference type="AlphaFoldDB" id="A0A9W4MK91"/>
<dbReference type="EMBL" id="CAJVAX010000022">
    <property type="protein sequence ID" value="CAG7657262.1"/>
    <property type="molecule type" value="Genomic_DNA"/>
</dbReference>
<protein>
    <submittedName>
        <fullName evidence="2">Uncharacterized protein</fullName>
    </submittedName>
</protein>
<evidence type="ECO:0000256" key="1">
    <source>
        <dbReference type="SAM" id="MobiDB-lite"/>
    </source>
</evidence>
<evidence type="ECO:0000313" key="2">
    <source>
        <dbReference type="EMBL" id="CAG7657262.1"/>
    </source>
</evidence>
<comment type="caution">
    <text evidence="2">The sequence shown here is derived from an EMBL/GenBank/DDBJ whole genome shotgun (WGS) entry which is preliminary data.</text>
</comment>
<evidence type="ECO:0000313" key="3">
    <source>
        <dbReference type="Proteomes" id="UP001153328"/>
    </source>
</evidence>
<feature type="region of interest" description="Disordered" evidence="1">
    <location>
        <begin position="174"/>
        <end position="218"/>
    </location>
</feature>
<gene>
    <name evidence="2" type="ORF">SBRY_80233</name>
</gene>
<organism evidence="2 3">
    <name type="scientific">Actinacidiphila bryophytorum</name>
    <dbReference type="NCBI Taxonomy" id="1436133"/>
    <lineage>
        <taxon>Bacteria</taxon>
        <taxon>Bacillati</taxon>
        <taxon>Actinomycetota</taxon>
        <taxon>Actinomycetes</taxon>
        <taxon>Kitasatosporales</taxon>
        <taxon>Streptomycetaceae</taxon>
        <taxon>Actinacidiphila</taxon>
    </lineage>
</organism>
<name>A0A9W4MK91_9ACTN</name>
<feature type="compositionally biased region" description="Low complexity" evidence="1">
    <location>
        <begin position="111"/>
        <end position="134"/>
    </location>
</feature>
<reference evidence="2" key="1">
    <citation type="submission" date="2021-06" db="EMBL/GenBank/DDBJ databases">
        <authorList>
            <person name="Arsene-Ploetze F."/>
        </authorList>
    </citation>
    <scope>NUCLEOTIDE SEQUENCE</scope>
    <source>
        <strain evidence="2">SBRY1</strain>
    </source>
</reference>
<feature type="region of interest" description="Disordered" evidence="1">
    <location>
        <begin position="231"/>
        <end position="251"/>
    </location>
</feature>
<feature type="compositionally biased region" description="Pro residues" evidence="1">
    <location>
        <begin position="193"/>
        <end position="215"/>
    </location>
</feature>
<keyword evidence="3" id="KW-1185">Reference proteome</keyword>
<accession>A0A9W4MK91</accession>
<proteinExistence type="predicted"/>
<feature type="region of interest" description="Disordered" evidence="1">
    <location>
        <begin position="1"/>
        <end position="154"/>
    </location>
</feature>
<dbReference type="Proteomes" id="UP001153328">
    <property type="component" value="Unassembled WGS sequence"/>
</dbReference>
<sequence length="251" mass="25570">MAPPSQIGGPPGRKGRVAGSTSSKCSTWPWKEKGPSAVHSRRHSATVSSSRVKRFSQGVPAIAYTGRPKRPGKPAPTPSTSRPPDSRSTEAMVCAACTGVRSAGSSAPVPSVTRSVTAASAASTVSASRRGVSSESVAHRESKPVRSARTPKATASLGSVRALHWTLVLGTKTPSCTVSAAVPPEPESEPESVPGPQPGPEPGPVPAPGPEPAAGPVPECVPEVLVMVPIVGSRRRRLNSRQGMAAARAPG</sequence>